<proteinExistence type="predicted"/>
<name>A0ACD3AV97_9AGAR</name>
<evidence type="ECO:0000313" key="2">
    <source>
        <dbReference type="Proteomes" id="UP000308600"/>
    </source>
</evidence>
<gene>
    <name evidence="1" type="ORF">BDN72DRAFT_624259</name>
</gene>
<reference evidence="1 2" key="1">
    <citation type="journal article" date="2019" name="Nat. Ecol. Evol.">
        <title>Megaphylogeny resolves global patterns of mushroom evolution.</title>
        <authorList>
            <person name="Varga T."/>
            <person name="Krizsan K."/>
            <person name="Foldi C."/>
            <person name="Dima B."/>
            <person name="Sanchez-Garcia M."/>
            <person name="Sanchez-Ramirez S."/>
            <person name="Szollosi G.J."/>
            <person name="Szarkandi J.G."/>
            <person name="Papp V."/>
            <person name="Albert L."/>
            <person name="Andreopoulos W."/>
            <person name="Angelini C."/>
            <person name="Antonin V."/>
            <person name="Barry K.W."/>
            <person name="Bougher N.L."/>
            <person name="Buchanan P."/>
            <person name="Buyck B."/>
            <person name="Bense V."/>
            <person name="Catcheside P."/>
            <person name="Chovatia M."/>
            <person name="Cooper J."/>
            <person name="Damon W."/>
            <person name="Desjardin D."/>
            <person name="Finy P."/>
            <person name="Geml J."/>
            <person name="Haridas S."/>
            <person name="Hughes K."/>
            <person name="Justo A."/>
            <person name="Karasinski D."/>
            <person name="Kautmanova I."/>
            <person name="Kiss B."/>
            <person name="Kocsube S."/>
            <person name="Kotiranta H."/>
            <person name="LaButti K.M."/>
            <person name="Lechner B.E."/>
            <person name="Liimatainen K."/>
            <person name="Lipzen A."/>
            <person name="Lukacs Z."/>
            <person name="Mihaltcheva S."/>
            <person name="Morgado L.N."/>
            <person name="Niskanen T."/>
            <person name="Noordeloos M.E."/>
            <person name="Ohm R.A."/>
            <person name="Ortiz-Santana B."/>
            <person name="Ovrebo C."/>
            <person name="Racz N."/>
            <person name="Riley R."/>
            <person name="Savchenko A."/>
            <person name="Shiryaev A."/>
            <person name="Soop K."/>
            <person name="Spirin V."/>
            <person name="Szebenyi C."/>
            <person name="Tomsovsky M."/>
            <person name="Tulloss R.E."/>
            <person name="Uehling J."/>
            <person name="Grigoriev I.V."/>
            <person name="Vagvolgyi C."/>
            <person name="Papp T."/>
            <person name="Martin F.M."/>
            <person name="Miettinen O."/>
            <person name="Hibbett D.S."/>
            <person name="Nagy L.G."/>
        </authorList>
    </citation>
    <scope>NUCLEOTIDE SEQUENCE [LARGE SCALE GENOMIC DNA]</scope>
    <source>
        <strain evidence="1 2">NL-1719</strain>
    </source>
</reference>
<dbReference type="Proteomes" id="UP000308600">
    <property type="component" value="Unassembled WGS sequence"/>
</dbReference>
<protein>
    <submittedName>
        <fullName evidence="1">Uncharacterized protein</fullName>
    </submittedName>
</protein>
<sequence>MRDDDTFHMNSTTCPGVIGIKPTCEGNCCLFLTFDDFKDAKIRAKEVKTAASAIMSECYSGKKRNLEKRILPAVLAIAAAWNMVAVAQIFGVVVGALAGALAAIFKLVFNDDDERRAFVLKTLDEAAKAAPEYNIIIAHTEHTYEFDDLHHHEHVEFDRPDPWGTFGYEIYHARTGNFELKGDGDYINWAWSGYITPDKDNSKKLTLYAPGVKYGAASINGQYTAPNGATTKLSMGIGLGNSSGCITCFV</sequence>
<dbReference type="EMBL" id="ML208335">
    <property type="protein sequence ID" value="TFK69199.1"/>
    <property type="molecule type" value="Genomic_DNA"/>
</dbReference>
<organism evidence="1 2">
    <name type="scientific">Pluteus cervinus</name>
    <dbReference type="NCBI Taxonomy" id="181527"/>
    <lineage>
        <taxon>Eukaryota</taxon>
        <taxon>Fungi</taxon>
        <taxon>Dikarya</taxon>
        <taxon>Basidiomycota</taxon>
        <taxon>Agaricomycotina</taxon>
        <taxon>Agaricomycetes</taxon>
        <taxon>Agaricomycetidae</taxon>
        <taxon>Agaricales</taxon>
        <taxon>Pluteineae</taxon>
        <taxon>Pluteaceae</taxon>
        <taxon>Pluteus</taxon>
    </lineage>
</organism>
<accession>A0ACD3AV97</accession>
<evidence type="ECO:0000313" key="1">
    <source>
        <dbReference type="EMBL" id="TFK69199.1"/>
    </source>
</evidence>
<keyword evidence="2" id="KW-1185">Reference proteome</keyword>